<organism evidence="2 3">
    <name type="scientific">Timema podura</name>
    <name type="common">Walking stick</name>
    <dbReference type="NCBI Taxonomy" id="61482"/>
    <lineage>
        <taxon>Eukaryota</taxon>
        <taxon>Metazoa</taxon>
        <taxon>Ecdysozoa</taxon>
        <taxon>Arthropoda</taxon>
        <taxon>Hexapoda</taxon>
        <taxon>Insecta</taxon>
        <taxon>Pterygota</taxon>
        <taxon>Neoptera</taxon>
        <taxon>Polyneoptera</taxon>
        <taxon>Phasmatodea</taxon>
        <taxon>Timematodea</taxon>
        <taxon>Timematoidea</taxon>
        <taxon>Timematidae</taxon>
        <taxon>Timema</taxon>
    </lineage>
</organism>
<dbReference type="PANTHER" id="PTHR24155">
    <property type="entry name" value="OSTEOCLAST-STIMULATING FACTOR 1"/>
    <property type="match status" value="1"/>
</dbReference>
<sequence>MVEDVTQLTWEDLEDIGIVKLGHQKKIMLAIKRVKDVRAGKRFPINIQHADVIVSQRSFASDCVGQVKKFNQQPRFIHNLELRDVVTNVAVPKLFIYGVWGRGGMQTKLEQTHACSRLSSIIIMVQK</sequence>
<evidence type="ECO:0000313" key="3">
    <source>
        <dbReference type="Proteomes" id="UP001153148"/>
    </source>
</evidence>
<gene>
    <name evidence="2" type="ORF">TPAB3V08_LOCUS6280</name>
</gene>
<dbReference type="SUPFAM" id="SSF47769">
    <property type="entry name" value="SAM/Pointed domain"/>
    <property type="match status" value="1"/>
</dbReference>
<accession>A0ABN7NU42</accession>
<dbReference type="PROSITE" id="PS50105">
    <property type="entry name" value="SAM_DOMAIN"/>
    <property type="match status" value="1"/>
</dbReference>
<evidence type="ECO:0000313" key="2">
    <source>
        <dbReference type="EMBL" id="CAG2059316.1"/>
    </source>
</evidence>
<feature type="non-terminal residue" evidence="2">
    <location>
        <position position="127"/>
    </location>
</feature>
<name>A0ABN7NU42_TIMPD</name>
<comment type="caution">
    <text evidence="2">The sequence shown here is derived from an EMBL/GenBank/DDBJ whole genome shotgun (WGS) entry which is preliminary data.</text>
</comment>
<proteinExistence type="predicted"/>
<feature type="domain" description="SAM" evidence="1">
    <location>
        <begin position="1"/>
        <end position="37"/>
    </location>
</feature>
<dbReference type="EMBL" id="CAJPIN010009182">
    <property type="protein sequence ID" value="CAG2059316.1"/>
    <property type="molecule type" value="Genomic_DNA"/>
</dbReference>
<evidence type="ECO:0000259" key="1">
    <source>
        <dbReference type="PROSITE" id="PS50105"/>
    </source>
</evidence>
<reference evidence="2" key="1">
    <citation type="submission" date="2021-03" db="EMBL/GenBank/DDBJ databases">
        <authorList>
            <person name="Tran Van P."/>
        </authorList>
    </citation>
    <scope>NUCLEOTIDE SEQUENCE</scope>
</reference>
<dbReference type="Proteomes" id="UP001153148">
    <property type="component" value="Unassembled WGS sequence"/>
</dbReference>
<dbReference type="InterPro" id="IPR013761">
    <property type="entry name" value="SAM/pointed_sf"/>
</dbReference>
<dbReference type="InterPro" id="IPR001660">
    <property type="entry name" value="SAM"/>
</dbReference>
<dbReference type="Pfam" id="PF00536">
    <property type="entry name" value="SAM_1"/>
    <property type="match status" value="1"/>
</dbReference>
<dbReference type="Gene3D" id="1.10.150.50">
    <property type="entry name" value="Transcription Factor, Ets-1"/>
    <property type="match status" value="1"/>
</dbReference>
<dbReference type="PANTHER" id="PTHR24155:SF11">
    <property type="entry name" value="CASKIN, ISOFORM B"/>
    <property type="match status" value="1"/>
</dbReference>
<keyword evidence="3" id="KW-1185">Reference proteome</keyword>
<protein>
    <recommendedName>
        <fullName evidence="1">SAM domain-containing protein</fullName>
    </recommendedName>
</protein>